<evidence type="ECO:0000256" key="2">
    <source>
        <dbReference type="ARBA" id="ARBA00022475"/>
    </source>
</evidence>
<organism evidence="8 9">
    <name type="scientific">Methanobrevibacter filiformis</name>
    <dbReference type="NCBI Taxonomy" id="55758"/>
    <lineage>
        <taxon>Archaea</taxon>
        <taxon>Methanobacteriati</taxon>
        <taxon>Methanobacteriota</taxon>
        <taxon>Methanomada group</taxon>
        <taxon>Methanobacteria</taxon>
        <taxon>Methanobacteriales</taxon>
        <taxon>Methanobacteriaceae</taxon>
        <taxon>Methanobrevibacter</taxon>
    </lineage>
</organism>
<evidence type="ECO:0000256" key="3">
    <source>
        <dbReference type="ARBA" id="ARBA00022692"/>
    </source>
</evidence>
<evidence type="ECO:0000256" key="5">
    <source>
        <dbReference type="ARBA" id="ARBA00023136"/>
    </source>
</evidence>
<keyword evidence="8" id="KW-0966">Cell projection</keyword>
<evidence type="ECO:0000259" key="7">
    <source>
        <dbReference type="Pfam" id="PF00482"/>
    </source>
</evidence>
<dbReference type="AlphaFoldDB" id="A0A165YZU9"/>
<keyword evidence="3 6" id="KW-0812">Transmembrane</keyword>
<dbReference type="InterPro" id="IPR018076">
    <property type="entry name" value="T2SS_GspF_dom"/>
</dbReference>
<dbReference type="GO" id="GO:0005886">
    <property type="term" value="C:plasma membrane"/>
    <property type="evidence" value="ECO:0007669"/>
    <property type="project" value="UniProtKB-SubCell"/>
</dbReference>
<feature type="transmembrane region" description="Helical" evidence="6">
    <location>
        <begin position="308"/>
        <end position="333"/>
    </location>
</feature>
<sequence>MLKYLFKLINYFFLKLGEFVLNIINLKFLNNENNYNDYNNHKGNDFKGNITYKIAKLIKKDKNNDNEGNKGINHENVNNFNNIDNKFDSIIHTNINNKLNNTLFNNNSGNNGNNSGINNKLNINFLNEVSNSDFINSLNFKVVIPLFVGFLAIIFTVCFLVVGLEIAITVILIILMSVFLLMYSPKIRQQKVDSNISRELPYALRQMVTELRSGKGLHDTMKSIVKSDYGDLSKEFSRVLEEIRHGETTENALMNMSKRIKSDGLNRALHQIIGTLRTGGNLSNTLNIIAEDISYDFRINLKEYSQKLNGFVMIYTFLAILAPVILLIMVIAASTVIGDVIPSTVILILYIFFFPMIVVFMGIMIKRMEPHV</sequence>
<protein>
    <submittedName>
        <fullName evidence="8">Flagellar assembly protein J</fullName>
    </submittedName>
</protein>
<feature type="transmembrane region" description="Helical" evidence="6">
    <location>
        <begin position="345"/>
        <end position="365"/>
    </location>
</feature>
<evidence type="ECO:0000256" key="1">
    <source>
        <dbReference type="ARBA" id="ARBA00004651"/>
    </source>
</evidence>
<keyword evidence="8" id="KW-0969">Cilium</keyword>
<dbReference type="EMBL" id="LWMT01000288">
    <property type="protein sequence ID" value="KZX10072.1"/>
    <property type="molecule type" value="Genomic_DNA"/>
</dbReference>
<feature type="transmembrane region" description="Helical" evidence="6">
    <location>
        <begin position="142"/>
        <end position="162"/>
    </location>
</feature>
<evidence type="ECO:0000256" key="6">
    <source>
        <dbReference type="SAM" id="Phobius"/>
    </source>
</evidence>
<dbReference type="Proteomes" id="UP000077066">
    <property type="component" value="Unassembled WGS sequence"/>
</dbReference>
<dbReference type="PANTHER" id="PTHR35402">
    <property type="entry name" value="INTEGRAL MEMBRANE PROTEIN-RELATED"/>
    <property type="match status" value="1"/>
</dbReference>
<keyword evidence="2" id="KW-1003">Cell membrane</keyword>
<dbReference type="PANTHER" id="PTHR35402:SF1">
    <property type="entry name" value="TYPE II SECRETION SYSTEM PROTEIN GSPF DOMAIN-CONTAINING PROTEIN"/>
    <property type="match status" value="1"/>
</dbReference>
<comment type="caution">
    <text evidence="8">The sequence shown here is derived from an EMBL/GenBank/DDBJ whole genome shotgun (WGS) entry which is preliminary data.</text>
</comment>
<feature type="domain" description="Type II secretion system protein GspF" evidence="7">
    <location>
        <begin position="203"/>
        <end position="329"/>
    </location>
</feature>
<evidence type="ECO:0000313" key="9">
    <source>
        <dbReference type="Proteomes" id="UP000077066"/>
    </source>
</evidence>
<proteinExistence type="predicted"/>
<dbReference type="InterPro" id="IPR056569">
    <property type="entry name" value="ArlJ-like"/>
</dbReference>
<keyword evidence="8" id="KW-0282">Flagellum</keyword>
<keyword evidence="5 6" id="KW-0472">Membrane</keyword>
<evidence type="ECO:0000256" key="4">
    <source>
        <dbReference type="ARBA" id="ARBA00022989"/>
    </source>
</evidence>
<dbReference type="STRING" id="55758.MBFIL_19080"/>
<evidence type="ECO:0000313" key="8">
    <source>
        <dbReference type="EMBL" id="KZX10072.1"/>
    </source>
</evidence>
<gene>
    <name evidence="8" type="ORF">MBFIL_19080</name>
</gene>
<accession>A0A165YZU9</accession>
<dbReference type="Pfam" id="PF00482">
    <property type="entry name" value="T2SSF"/>
    <property type="match status" value="1"/>
</dbReference>
<name>A0A165YZU9_9EURY</name>
<keyword evidence="9" id="KW-1185">Reference proteome</keyword>
<dbReference type="Gene3D" id="1.20.81.30">
    <property type="entry name" value="Type II secretion system (T2SS), domain F"/>
    <property type="match status" value="1"/>
</dbReference>
<dbReference type="InterPro" id="IPR042094">
    <property type="entry name" value="T2SS_GspF_sf"/>
</dbReference>
<keyword evidence="4 6" id="KW-1133">Transmembrane helix</keyword>
<comment type="subcellular location">
    <subcellularLocation>
        <location evidence="1">Cell membrane</location>
        <topology evidence="1">Multi-pass membrane protein</topology>
    </subcellularLocation>
</comment>
<reference evidence="8 9" key="1">
    <citation type="submission" date="2016-04" db="EMBL/GenBank/DDBJ databases">
        <title>Genome sequence of Methanobrevibacter filiformis DSM 11501.</title>
        <authorList>
            <person name="Poehlein A."/>
            <person name="Seedorf H."/>
            <person name="Daniel R."/>
        </authorList>
    </citation>
    <scope>NUCLEOTIDE SEQUENCE [LARGE SCALE GENOMIC DNA]</scope>
    <source>
        <strain evidence="8 9">DSM 11501</strain>
    </source>
</reference>
<dbReference type="PATRIC" id="fig|55758.3.peg.2127"/>